<keyword evidence="1" id="KW-0732">Signal</keyword>
<comment type="caution">
    <text evidence="2">The sequence shown here is derived from an EMBL/GenBank/DDBJ whole genome shotgun (WGS) entry which is preliminary data.</text>
</comment>
<accession>A0ABU1BT21</accession>
<gene>
    <name evidence="2" type="ORF">Q8A64_17225</name>
</gene>
<evidence type="ECO:0000313" key="3">
    <source>
        <dbReference type="Proteomes" id="UP001225596"/>
    </source>
</evidence>
<organism evidence="2 3">
    <name type="scientific">Keguizhuia sedimenti</name>
    <dbReference type="NCBI Taxonomy" id="3064264"/>
    <lineage>
        <taxon>Bacteria</taxon>
        <taxon>Pseudomonadati</taxon>
        <taxon>Pseudomonadota</taxon>
        <taxon>Betaproteobacteria</taxon>
        <taxon>Burkholderiales</taxon>
        <taxon>Oxalobacteraceae</taxon>
        <taxon>Keguizhuia</taxon>
    </lineage>
</organism>
<evidence type="ECO:0000313" key="2">
    <source>
        <dbReference type="EMBL" id="MDQ9172157.1"/>
    </source>
</evidence>
<protein>
    <recommendedName>
        <fullName evidence="4">Pentapeptide MXKDX repeat protein</fullName>
    </recommendedName>
</protein>
<proteinExistence type="predicted"/>
<dbReference type="Proteomes" id="UP001225596">
    <property type="component" value="Unassembled WGS sequence"/>
</dbReference>
<feature type="chain" id="PRO_5047336147" description="Pentapeptide MXKDX repeat protein" evidence="1">
    <location>
        <begin position="23"/>
        <end position="62"/>
    </location>
</feature>
<evidence type="ECO:0008006" key="4">
    <source>
        <dbReference type="Google" id="ProtNLM"/>
    </source>
</evidence>
<keyword evidence="3" id="KW-1185">Reference proteome</keyword>
<evidence type="ECO:0000256" key="1">
    <source>
        <dbReference type="SAM" id="SignalP"/>
    </source>
</evidence>
<reference evidence="2 3" key="1">
    <citation type="submission" date="2023-08" db="EMBL/GenBank/DDBJ databases">
        <title>Oxalobacteraceae gen .nov., isolated from river sludge outside the plant.</title>
        <authorList>
            <person name="Zhao S.Y."/>
        </authorList>
    </citation>
    <scope>NUCLEOTIDE SEQUENCE [LARGE SCALE GENOMIC DNA]</scope>
    <source>
        <strain evidence="2 3">R-40</strain>
    </source>
</reference>
<dbReference type="EMBL" id="JAUYVH010000017">
    <property type="protein sequence ID" value="MDQ9172157.1"/>
    <property type="molecule type" value="Genomic_DNA"/>
</dbReference>
<name>A0ABU1BT21_9BURK</name>
<sequence>MKKLVLIVAGFASMAAALPASAGPDMQLIEKGRQAKKEQQMKQRNQTEQMMKACAEMMKKSS</sequence>
<feature type="signal peptide" evidence="1">
    <location>
        <begin position="1"/>
        <end position="22"/>
    </location>
</feature>
<dbReference type="RefSeq" id="WP_338438165.1">
    <property type="nucleotide sequence ID" value="NZ_JAUYVH010000017.1"/>
</dbReference>